<name>A0A517SSC3_9BACT</name>
<dbReference type="Proteomes" id="UP000315003">
    <property type="component" value="Chromosome"/>
</dbReference>
<sequence length="183" mass="20574" precursor="true">MQRRNFFLLFGTACLLLLAVAMPLEGNEPPASEPDNQSGWKAVGYFYKHGQPDVIARSNCLKTEMDAMTCVYNFDAGPDFAIYSIDLMTCLGPRDECEIIDPSFADQKGPAAKSGNKPWESAKWKIEILATKNNKRFRFTAPVRTQRSFMNLTAEINTEVDRRQASGFTVTSVQAYRLFPKAQ</sequence>
<feature type="signal peptide" evidence="1">
    <location>
        <begin position="1"/>
        <end position="26"/>
    </location>
</feature>
<feature type="chain" id="PRO_5022179501" evidence="1">
    <location>
        <begin position="27"/>
        <end position="183"/>
    </location>
</feature>
<keyword evidence="1" id="KW-0732">Signal</keyword>
<proteinExistence type="predicted"/>
<gene>
    <name evidence="2" type="ORF">SV7mr_15330</name>
</gene>
<dbReference type="RefSeq" id="WP_145270614.1">
    <property type="nucleotide sequence ID" value="NZ_CP036272.1"/>
</dbReference>
<organism evidence="2 3">
    <name type="scientific">Stieleria bergensis</name>
    <dbReference type="NCBI Taxonomy" id="2528025"/>
    <lineage>
        <taxon>Bacteria</taxon>
        <taxon>Pseudomonadati</taxon>
        <taxon>Planctomycetota</taxon>
        <taxon>Planctomycetia</taxon>
        <taxon>Pirellulales</taxon>
        <taxon>Pirellulaceae</taxon>
        <taxon>Stieleria</taxon>
    </lineage>
</organism>
<evidence type="ECO:0000313" key="2">
    <source>
        <dbReference type="EMBL" id="QDT59028.1"/>
    </source>
</evidence>
<keyword evidence="3" id="KW-1185">Reference proteome</keyword>
<protein>
    <submittedName>
        <fullName evidence="2">Uncharacterized protein</fullName>
    </submittedName>
</protein>
<reference evidence="2 3" key="1">
    <citation type="submission" date="2019-02" db="EMBL/GenBank/DDBJ databases">
        <title>Deep-cultivation of Planctomycetes and their phenomic and genomic characterization uncovers novel biology.</title>
        <authorList>
            <person name="Wiegand S."/>
            <person name="Jogler M."/>
            <person name="Boedeker C."/>
            <person name="Pinto D."/>
            <person name="Vollmers J."/>
            <person name="Rivas-Marin E."/>
            <person name="Kohn T."/>
            <person name="Peeters S.H."/>
            <person name="Heuer A."/>
            <person name="Rast P."/>
            <person name="Oberbeckmann S."/>
            <person name="Bunk B."/>
            <person name="Jeske O."/>
            <person name="Meyerdierks A."/>
            <person name="Storesund J.E."/>
            <person name="Kallscheuer N."/>
            <person name="Luecker S."/>
            <person name="Lage O.M."/>
            <person name="Pohl T."/>
            <person name="Merkel B.J."/>
            <person name="Hornburger P."/>
            <person name="Mueller R.-W."/>
            <person name="Bruemmer F."/>
            <person name="Labrenz M."/>
            <person name="Spormann A.M."/>
            <person name="Op den Camp H."/>
            <person name="Overmann J."/>
            <person name="Amann R."/>
            <person name="Jetten M.S.M."/>
            <person name="Mascher T."/>
            <person name="Medema M.H."/>
            <person name="Devos D.P."/>
            <person name="Kaster A.-K."/>
            <person name="Ovreas L."/>
            <person name="Rohde M."/>
            <person name="Galperin M.Y."/>
            <person name="Jogler C."/>
        </authorList>
    </citation>
    <scope>NUCLEOTIDE SEQUENCE [LARGE SCALE GENOMIC DNA]</scope>
    <source>
        <strain evidence="2 3">SV_7m_r</strain>
    </source>
</reference>
<evidence type="ECO:0000256" key="1">
    <source>
        <dbReference type="SAM" id="SignalP"/>
    </source>
</evidence>
<dbReference type="AlphaFoldDB" id="A0A517SSC3"/>
<dbReference type="EMBL" id="CP036272">
    <property type="protein sequence ID" value="QDT59028.1"/>
    <property type="molecule type" value="Genomic_DNA"/>
</dbReference>
<evidence type="ECO:0000313" key="3">
    <source>
        <dbReference type="Proteomes" id="UP000315003"/>
    </source>
</evidence>
<accession>A0A517SSC3</accession>